<proteinExistence type="predicted"/>
<accession>A0ACB7W1T2</accession>
<dbReference type="EMBL" id="CM037015">
    <property type="protein sequence ID" value="KAH7681395.1"/>
    <property type="molecule type" value="Genomic_DNA"/>
</dbReference>
<comment type="caution">
    <text evidence="1">The sequence shown here is derived from an EMBL/GenBank/DDBJ whole genome shotgun (WGS) entry which is preliminary data.</text>
</comment>
<evidence type="ECO:0000313" key="2">
    <source>
        <dbReference type="Proteomes" id="UP000827976"/>
    </source>
</evidence>
<sequence length="113" mass="12578">MTAGDSLSSTSSSSHLLFLSLSSALSFFLSYSLCYLSLLLSLSLSLSRYAIFRVFVFRSAWRLPESIPWIRIRRRPSFIRCAATSDFARVALSPSAGGPDLDLKFSVECRLPM</sequence>
<keyword evidence="2" id="KW-1185">Reference proteome</keyword>
<evidence type="ECO:0000313" key="1">
    <source>
        <dbReference type="EMBL" id="KAH7681395.1"/>
    </source>
</evidence>
<dbReference type="Proteomes" id="UP000827976">
    <property type="component" value="Chromosome 5"/>
</dbReference>
<protein>
    <submittedName>
        <fullName evidence="1">Uncharacterized protein</fullName>
    </submittedName>
</protein>
<reference evidence="2" key="1">
    <citation type="journal article" date="2022" name="Nat. Commun.">
        <title>Chromosome evolution and the genetic basis of agronomically important traits in greater yam.</title>
        <authorList>
            <person name="Bredeson J.V."/>
            <person name="Lyons J.B."/>
            <person name="Oniyinde I.O."/>
            <person name="Okereke N.R."/>
            <person name="Kolade O."/>
            <person name="Nnabue I."/>
            <person name="Nwadili C.O."/>
            <person name="Hribova E."/>
            <person name="Parker M."/>
            <person name="Nwogha J."/>
            <person name="Shu S."/>
            <person name="Carlson J."/>
            <person name="Kariba R."/>
            <person name="Muthemba S."/>
            <person name="Knop K."/>
            <person name="Barton G.J."/>
            <person name="Sherwood A.V."/>
            <person name="Lopez-Montes A."/>
            <person name="Asiedu R."/>
            <person name="Jamnadass R."/>
            <person name="Muchugi A."/>
            <person name="Goodstein D."/>
            <person name="Egesi C.N."/>
            <person name="Featherston J."/>
            <person name="Asfaw A."/>
            <person name="Simpson G.G."/>
            <person name="Dolezel J."/>
            <person name="Hendre P.S."/>
            <person name="Van Deynze A."/>
            <person name="Kumar P.L."/>
            <person name="Obidiegwu J.E."/>
            <person name="Bhattacharjee R."/>
            <person name="Rokhsar D.S."/>
        </authorList>
    </citation>
    <scope>NUCLEOTIDE SEQUENCE [LARGE SCALE GENOMIC DNA]</scope>
    <source>
        <strain evidence="2">cv. TDa95/00328</strain>
    </source>
</reference>
<name>A0ACB7W1T2_DIOAL</name>
<organism evidence="1 2">
    <name type="scientific">Dioscorea alata</name>
    <name type="common">Purple yam</name>
    <dbReference type="NCBI Taxonomy" id="55571"/>
    <lineage>
        <taxon>Eukaryota</taxon>
        <taxon>Viridiplantae</taxon>
        <taxon>Streptophyta</taxon>
        <taxon>Embryophyta</taxon>
        <taxon>Tracheophyta</taxon>
        <taxon>Spermatophyta</taxon>
        <taxon>Magnoliopsida</taxon>
        <taxon>Liliopsida</taxon>
        <taxon>Dioscoreales</taxon>
        <taxon>Dioscoreaceae</taxon>
        <taxon>Dioscorea</taxon>
    </lineage>
</organism>
<gene>
    <name evidence="1" type="ORF">IHE45_05G055300</name>
</gene>